<keyword evidence="1" id="KW-0560">Oxidoreductase</keyword>
<dbReference type="Gene3D" id="3.40.50.1970">
    <property type="match status" value="1"/>
</dbReference>
<sequence>MSGLDLSNYQSTNLQGAYSWTDTLRAIYYGPGSVETALPKLLATLNATKALVVTGKSLYTKTDVVKKVEGILKSLNAFGGTFYEIGEHSPIAGIRNGLKMFKDNGCDIIVAVGGGSPIDASKAILYFKQQEDGGELLSQIAIPTTLSAAEYTIGSGYTNDEGQKVAVSSPKLAPAGIILDAELTLATPERLWLSTGIRALDHAVENLYRPLIPPPLKHMCYAAIVDLFKYLPEAKANPQDVAVRQKLQIASWMSIWPIKLEKYSALGLSHAMGHKLGAAYSIPHGITSCLTLAPVVKLKAEVATQEDKEWLAGALFHLRKPTTGSLEGDVVLLGTLIDELVVSLGLKSTLTQYKVPKEDIPSLTTKSVGSENDPTYDKVFKIFESLY</sequence>
<gene>
    <name evidence="4" type="ORF">VNI00_003057</name>
</gene>
<evidence type="ECO:0000256" key="1">
    <source>
        <dbReference type="ARBA" id="ARBA00023002"/>
    </source>
</evidence>
<proteinExistence type="predicted"/>
<reference evidence="4 5" key="1">
    <citation type="submission" date="2024-01" db="EMBL/GenBank/DDBJ databases">
        <title>A draft genome for a cacao thread blight-causing isolate of Paramarasmius palmivorus.</title>
        <authorList>
            <person name="Baruah I.K."/>
            <person name="Bukari Y."/>
            <person name="Amoako-Attah I."/>
            <person name="Meinhardt L.W."/>
            <person name="Bailey B.A."/>
            <person name="Cohen S.P."/>
        </authorList>
    </citation>
    <scope>NUCLEOTIDE SEQUENCE [LARGE SCALE GENOMIC DNA]</scope>
    <source>
        <strain evidence="4 5">GH-12</strain>
    </source>
</reference>
<dbReference type="Gene3D" id="1.20.1090.10">
    <property type="entry name" value="Dehydroquinate synthase-like - alpha domain"/>
    <property type="match status" value="1"/>
</dbReference>
<dbReference type="Proteomes" id="UP001383192">
    <property type="component" value="Unassembled WGS sequence"/>
</dbReference>
<organism evidence="4 5">
    <name type="scientific">Paramarasmius palmivorus</name>
    <dbReference type="NCBI Taxonomy" id="297713"/>
    <lineage>
        <taxon>Eukaryota</taxon>
        <taxon>Fungi</taxon>
        <taxon>Dikarya</taxon>
        <taxon>Basidiomycota</taxon>
        <taxon>Agaricomycotina</taxon>
        <taxon>Agaricomycetes</taxon>
        <taxon>Agaricomycetidae</taxon>
        <taxon>Agaricales</taxon>
        <taxon>Marasmiineae</taxon>
        <taxon>Marasmiaceae</taxon>
        <taxon>Paramarasmius</taxon>
    </lineage>
</organism>
<dbReference type="SUPFAM" id="SSF56796">
    <property type="entry name" value="Dehydroquinate synthase-like"/>
    <property type="match status" value="1"/>
</dbReference>
<dbReference type="Pfam" id="PF00465">
    <property type="entry name" value="Fe-ADH"/>
    <property type="match status" value="1"/>
</dbReference>
<dbReference type="InterPro" id="IPR018211">
    <property type="entry name" value="ADH_Fe_CS"/>
</dbReference>
<dbReference type="CDD" id="cd08192">
    <property type="entry name" value="MAR-like"/>
    <property type="match status" value="1"/>
</dbReference>
<accession>A0AAW0DZS6</accession>
<dbReference type="GO" id="GO:0005739">
    <property type="term" value="C:mitochondrion"/>
    <property type="evidence" value="ECO:0007669"/>
    <property type="project" value="TreeGrafter"/>
</dbReference>
<dbReference type="GO" id="GO:0046872">
    <property type="term" value="F:metal ion binding"/>
    <property type="evidence" value="ECO:0007669"/>
    <property type="project" value="InterPro"/>
</dbReference>
<dbReference type="GO" id="GO:0004022">
    <property type="term" value="F:alcohol dehydrogenase (NAD+) activity"/>
    <property type="evidence" value="ECO:0007669"/>
    <property type="project" value="TreeGrafter"/>
</dbReference>
<evidence type="ECO:0000313" key="5">
    <source>
        <dbReference type="Proteomes" id="UP001383192"/>
    </source>
</evidence>
<dbReference type="InterPro" id="IPR056798">
    <property type="entry name" value="ADH_Fe_C"/>
</dbReference>
<dbReference type="EMBL" id="JAYKXP010000007">
    <property type="protein sequence ID" value="KAK7056501.1"/>
    <property type="molecule type" value="Genomic_DNA"/>
</dbReference>
<evidence type="ECO:0008006" key="6">
    <source>
        <dbReference type="Google" id="ProtNLM"/>
    </source>
</evidence>
<evidence type="ECO:0000259" key="2">
    <source>
        <dbReference type="Pfam" id="PF00465"/>
    </source>
</evidence>
<evidence type="ECO:0000259" key="3">
    <source>
        <dbReference type="Pfam" id="PF25137"/>
    </source>
</evidence>
<dbReference type="InterPro" id="IPR039697">
    <property type="entry name" value="Alcohol_dehydrogenase_Fe"/>
</dbReference>
<protein>
    <recommendedName>
        <fullName evidence="6">Alcohol dehydrogenase iron-type/glycerol dehydrogenase GldA domain-containing protein</fullName>
    </recommendedName>
</protein>
<feature type="domain" description="Fe-containing alcohol dehydrogenase-like C-terminal" evidence="3">
    <location>
        <begin position="194"/>
        <end position="368"/>
    </location>
</feature>
<comment type="caution">
    <text evidence="4">The sequence shown here is derived from an EMBL/GenBank/DDBJ whole genome shotgun (WGS) entry which is preliminary data.</text>
</comment>
<dbReference type="AlphaFoldDB" id="A0AAW0DZS6"/>
<evidence type="ECO:0000313" key="4">
    <source>
        <dbReference type="EMBL" id="KAK7056501.1"/>
    </source>
</evidence>
<dbReference type="PANTHER" id="PTHR11496:SF97">
    <property type="entry name" value="ALCOHOL DEHYDROGENASE IRON-TYPE_GLYCEROL DEHYDROGENASE GLDA DOMAIN-CONTAINING PROTEIN"/>
    <property type="match status" value="1"/>
</dbReference>
<dbReference type="PANTHER" id="PTHR11496">
    <property type="entry name" value="ALCOHOL DEHYDROGENASE"/>
    <property type="match status" value="1"/>
</dbReference>
<dbReference type="InterPro" id="IPR001670">
    <property type="entry name" value="ADH_Fe/GldA"/>
</dbReference>
<name>A0AAW0DZS6_9AGAR</name>
<feature type="domain" description="Alcohol dehydrogenase iron-type/glycerol dehydrogenase GldA" evidence="2">
    <location>
        <begin position="26"/>
        <end position="180"/>
    </location>
</feature>
<dbReference type="Pfam" id="PF25137">
    <property type="entry name" value="ADH_Fe_C"/>
    <property type="match status" value="1"/>
</dbReference>
<dbReference type="PROSITE" id="PS00060">
    <property type="entry name" value="ADH_IRON_2"/>
    <property type="match status" value="1"/>
</dbReference>
<keyword evidence="5" id="KW-1185">Reference proteome</keyword>